<name>A0A5C5Z6R1_9BACT</name>
<keyword evidence="2" id="KW-1185">Reference proteome</keyword>
<evidence type="ECO:0008006" key="3">
    <source>
        <dbReference type="Google" id="ProtNLM"/>
    </source>
</evidence>
<dbReference type="OrthoDB" id="5329963at2"/>
<organism evidence="1 2">
    <name type="scientific">Novipirellula herctigrandis</name>
    <dbReference type="NCBI Taxonomy" id="2527986"/>
    <lineage>
        <taxon>Bacteria</taxon>
        <taxon>Pseudomonadati</taxon>
        <taxon>Planctomycetota</taxon>
        <taxon>Planctomycetia</taxon>
        <taxon>Pirellulales</taxon>
        <taxon>Pirellulaceae</taxon>
        <taxon>Novipirellula</taxon>
    </lineage>
</organism>
<proteinExistence type="predicted"/>
<reference evidence="1 2" key="1">
    <citation type="submission" date="2019-02" db="EMBL/GenBank/DDBJ databases">
        <title>Deep-cultivation of Planctomycetes and their phenomic and genomic characterization uncovers novel biology.</title>
        <authorList>
            <person name="Wiegand S."/>
            <person name="Jogler M."/>
            <person name="Boedeker C."/>
            <person name="Pinto D."/>
            <person name="Vollmers J."/>
            <person name="Rivas-Marin E."/>
            <person name="Kohn T."/>
            <person name="Peeters S.H."/>
            <person name="Heuer A."/>
            <person name="Rast P."/>
            <person name="Oberbeckmann S."/>
            <person name="Bunk B."/>
            <person name="Jeske O."/>
            <person name="Meyerdierks A."/>
            <person name="Storesund J.E."/>
            <person name="Kallscheuer N."/>
            <person name="Luecker S."/>
            <person name="Lage O.M."/>
            <person name="Pohl T."/>
            <person name="Merkel B.J."/>
            <person name="Hornburger P."/>
            <person name="Mueller R.-W."/>
            <person name="Bruemmer F."/>
            <person name="Labrenz M."/>
            <person name="Spormann A.M."/>
            <person name="Op Den Camp H."/>
            <person name="Overmann J."/>
            <person name="Amann R."/>
            <person name="Jetten M.S.M."/>
            <person name="Mascher T."/>
            <person name="Medema M.H."/>
            <person name="Devos D.P."/>
            <person name="Kaster A.-K."/>
            <person name="Ovreas L."/>
            <person name="Rohde M."/>
            <person name="Galperin M.Y."/>
            <person name="Jogler C."/>
        </authorList>
    </citation>
    <scope>NUCLEOTIDE SEQUENCE [LARGE SCALE GENOMIC DNA]</scope>
    <source>
        <strain evidence="1 2">CA13</strain>
    </source>
</reference>
<dbReference type="EMBL" id="SJPJ01000001">
    <property type="protein sequence ID" value="TWT82870.1"/>
    <property type="molecule type" value="Genomic_DNA"/>
</dbReference>
<comment type="caution">
    <text evidence="1">The sequence shown here is derived from an EMBL/GenBank/DDBJ whole genome shotgun (WGS) entry which is preliminary data.</text>
</comment>
<protein>
    <recommendedName>
        <fullName evidence="3">O-methyltransferase</fullName>
    </recommendedName>
</protein>
<dbReference type="InterPro" id="IPR029063">
    <property type="entry name" value="SAM-dependent_MTases_sf"/>
</dbReference>
<sequence>MGLGKRIESSVRGLVSRSASDILQWQRGGFTTPPPQAVKISMLANYMESYGLKKFIETGTFRGSTLCHMAKRGYDCMSIELADDLHQAAKRKFASYSNVQLLLGDSGNVLPRILNTLSEPALFWLDGHYSGGPTARADKDTPITTELEAILNHRVEGHVILIDDARLFNGENDYPPLHELLTVISRNGRFRYEVHCDSIHLIPTSKRSLRAA</sequence>
<dbReference type="SUPFAM" id="SSF53335">
    <property type="entry name" value="S-adenosyl-L-methionine-dependent methyltransferases"/>
    <property type="match status" value="1"/>
</dbReference>
<dbReference type="Proteomes" id="UP000315010">
    <property type="component" value="Unassembled WGS sequence"/>
</dbReference>
<evidence type="ECO:0000313" key="2">
    <source>
        <dbReference type="Proteomes" id="UP000315010"/>
    </source>
</evidence>
<gene>
    <name evidence="1" type="ORF">CA13_43330</name>
</gene>
<dbReference type="AlphaFoldDB" id="A0A5C5Z6R1"/>
<accession>A0A5C5Z6R1</accession>
<evidence type="ECO:0000313" key="1">
    <source>
        <dbReference type="EMBL" id="TWT82870.1"/>
    </source>
</evidence>
<dbReference type="Gene3D" id="3.40.50.150">
    <property type="entry name" value="Vaccinia Virus protein VP39"/>
    <property type="match status" value="1"/>
</dbReference>
<dbReference type="RefSeq" id="WP_146399650.1">
    <property type="nucleotide sequence ID" value="NZ_SJPJ01000001.1"/>
</dbReference>